<sequence>MKPTSMMSKLAVVAVAMTTFLQAAALPTGLTSTTTALPFESSETIVRDKSSSMNGYGVHESQADGKSEPKLVTDTSVNTQVSTAGSEKPSGDSRSNSAAQSDPGKNGKFQPKNFDEWFWGGYVASLPHLN</sequence>
<feature type="region of interest" description="Disordered" evidence="1">
    <location>
        <begin position="47"/>
        <end position="111"/>
    </location>
</feature>
<protein>
    <submittedName>
        <fullName evidence="3">Uncharacterized protein</fullName>
    </submittedName>
</protein>
<feature type="signal peptide" evidence="2">
    <location>
        <begin position="1"/>
        <end position="25"/>
    </location>
</feature>
<comment type="caution">
    <text evidence="3">The sequence shown here is derived from an EMBL/GenBank/DDBJ whole genome shotgun (WGS) entry which is preliminary data.</text>
</comment>
<proteinExistence type="predicted"/>
<name>A0AA38NY98_9AGAR</name>
<evidence type="ECO:0000256" key="1">
    <source>
        <dbReference type="SAM" id="MobiDB-lite"/>
    </source>
</evidence>
<dbReference type="EMBL" id="MU806868">
    <property type="protein sequence ID" value="KAJ3832731.1"/>
    <property type="molecule type" value="Genomic_DNA"/>
</dbReference>
<organism evidence="3 4">
    <name type="scientific">Lentinula raphanica</name>
    <dbReference type="NCBI Taxonomy" id="153919"/>
    <lineage>
        <taxon>Eukaryota</taxon>
        <taxon>Fungi</taxon>
        <taxon>Dikarya</taxon>
        <taxon>Basidiomycota</taxon>
        <taxon>Agaricomycotina</taxon>
        <taxon>Agaricomycetes</taxon>
        <taxon>Agaricomycetidae</taxon>
        <taxon>Agaricales</taxon>
        <taxon>Marasmiineae</taxon>
        <taxon>Omphalotaceae</taxon>
        <taxon>Lentinula</taxon>
    </lineage>
</organism>
<keyword evidence="2" id="KW-0732">Signal</keyword>
<gene>
    <name evidence="3" type="ORF">F5878DRAFT_444267</name>
</gene>
<dbReference type="Proteomes" id="UP001163846">
    <property type="component" value="Unassembled WGS sequence"/>
</dbReference>
<reference evidence="3" key="1">
    <citation type="submission" date="2022-08" db="EMBL/GenBank/DDBJ databases">
        <authorList>
            <consortium name="DOE Joint Genome Institute"/>
            <person name="Min B."/>
            <person name="Riley R."/>
            <person name="Sierra-Patev S."/>
            <person name="Naranjo-Ortiz M."/>
            <person name="Looney B."/>
            <person name="Konkel Z."/>
            <person name="Slot J.C."/>
            <person name="Sakamoto Y."/>
            <person name="Steenwyk J.L."/>
            <person name="Rokas A."/>
            <person name="Carro J."/>
            <person name="Camarero S."/>
            <person name="Ferreira P."/>
            <person name="Molpeceres G."/>
            <person name="Ruiz-Duenas F.J."/>
            <person name="Serrano A."/>
            <person name="Henrissat B."/>
            <person name="Drula E."/>
            <person name="Hughes K.W."/>
            <person name="Mata J.L."/>
            <person name="Ishikawa N.K."/>
            <person name="Vargas-Isla R."/>
            <person name="Ushijima S."/>
            <person name="Smith C.A."/>
            <person name="Ahrendt S."/>
            <person name="Andreopoulos W."/>
            <person name="He G."/>
            <person name="Labutti K."/>
            <person name="Lipzen A."/>
            <person name="Ng V."/>
            <person name="Sandor L."/>
            <person name="Barry K."/>
            <person name="Martinez A.T."/>
            <person name="Xiao Y."/>
            <person name="Gibbons J.G."/>
            <person name="Terashima K."/>
            <person name="Hibbett D.S."/>
            <person name="Grigoriev I.V."/>
        </authorList>
    </citation>
    <scope>NUCLEOTIDE SEQUENCE</scope>
    <source>
        <strain evidence="3">TFB9207</strain>
    </source>
</reference>
<keyword evidence="4" id="KW-1185">Reference proteome</keyword>
<evidence type="ECO:0000313" key="4">
    <source>
        <dbReference type="Proteomes" id="UP001163846"/>
    </source>
</evidence>
<feature type="compositionally biased region" description="Basic and acidic residues" evidence="1">
    <location>
        <begin position="61"/>
        <end position="71"/>
    </location>
</feature>
<feature type="chain" id="PRO_5041460054" evidence="2">
    <location>
        <begin position="26"/>
        <end position="130"/>
    </location>
</feature>
<evidence type="ECO:0000313" key="3">
    <source>
        <dbReference type="EMBL" id="KAJ3832731.1"/>
    </source>
</evidence>
<dbReference type="AlphaFoldDB" id="A0AA38NY98"/>
<accession>A0AA38NY98</accession>
<evidence type="ECO:0000256" key="2">
    <source>
        <dbReference type="SAM" id="SignalP"/>
    </source>
</evidence>
<feature type="compositionally biased region" description="Polar residues" evidence="1">
    <location>
        <begin position="73"/>
        <end position="85"/>
    </location>
</feature>